<evidence type="ECO:0000256" key="8">
    <source>
        <dbReference type="ARBA" id="ARBA00023295"/>
    </source>
</evidence>
<evidence type="ECO:0000256" key="5">
    <source>
        <dbReference type="ARBA" id="ARBA00012756"/>
    </source>
</evidence>
<dbReference type="InterPro" id="IPR035992">
    <property type="entry name" value="Ricin_B-like_lectins"/>
</dbReference>
<evidence type="ECO:0000256" key="1">
    <source>
        <dbReference type="ARBA" id="ARBA00001412"/>
    </source>
</evidence>
<dbReference type="Pfam" id="PF00652">
    <property type="entry name" value="Ricin_B_lectin"/>
    <property type="match status" value="1"/>
</dbReference>
<protein>
    <recommendedName>
        <fullName evidence="5 10">Beta-galactosidase</fullName>
        <ecNumber evidence="5 10">3.2.1.23</ecNumber>
    </recommendedName>
    <alternativeName>
        <fullName evidence="9 10">Lactase</fullName>
    </alternativeName>
</protein>
<evidence type="ECO:0000256" key="4">
    <source>
        <dbReference type="ARBA" id="ARBA00011245"/>
    </source>
</evidence>
<dbReference type="EC" id="3.2.1.23" evidence="5 10"/>
<dbReference type="InterPro" id="IPR004199">
    <property type="entry name" value="B-gal_small/dom_5"/>
</dbReference>
<dbReference type="PROSITE" id="PS50231">
    <property type="entry name" value="RICIN_B_LECTIN"/>
    <property type="match status" value="1"/>
</dbReference>
<dbReference type="PRINTS" id="PR00132">
    <property type="entry name" value="GLHYDRLASE2"/>
</dbReference>
<dbReference type="InterPro" id="IPR032312">
    <property type="entry name" value="LacZ_4"/>
</dbReference>
<dbReference type="InterPro" id="IPR000772">
    <property type="entry name" value="Ricin_B_lectin"/>
</dbReference>
<gene>
    <name evidence="12" type="ORF">DWX97_09950</name>
</gene>
<evidence type="ECO:0000256" key="9">
    <source>
        <dbReference type="ARBA" id="ARBA00032230"/>
    </source>
</evidence>
<dbReference type="Gene3D" id="2.70.98.10">
    <property type="match status" value="1"/>
</dbReference>
<reference evidence="12 13" key="1">
    <citation type="submission" date="2018-08" db="EMBL/GenBank/DDBJ databases">
        <title>A genome reference for cultivated species of the human gut microbiota.</title>
        <authorList>
            <person name="Zou Y."/>
            <person name="Xue W."/>
            <person name="Luo G."/>
        </authorList>
    </citation>
    <scope>NUCLEOTIDE SEQUENCE [LARGE SCALE GENOMIC DNA]</scope>
    <source>
        <strain evidence="12 13">AF22-3AC</strain>
    </source>
</reference>
<comment type="cofactor">
    <cofactor evidence="2">
        <name>Ca(2+)</name>
        <dbReference type="ChEBI" id="CHEBI:29108"/>
    </cofactor>
</comment>
<dbReference type="AlphaFoldDB" id="A0A412IJB3"/>
<dbReference type="Gene3D" id="2.60.40.10">
    <property type="entry name" value="Immunoglobulins"/>
    <property type="match status" value="2"/>
</dbReference>
<keyword evidence="7" id="KW-0106">Calcium</keyword>
<dbReference type="Pfam" id="PF02836">
    <property type="entry name" value="Glyco_hydro_2_C"/>
    <property type="match status" value="1"/>
</dbReference>
<feature type="domain" description="Beta galactosidase small chain/" evidence="11">
    <location>
        <begin position="911"/>
        <end position="1183"/>
    </location>
</feature>
<dbReference type="SUPFAM" id="SSF50370">
    <property type="entry name" value="Ricin B-like lectins"/>
    <property type="match status" value="1"/>
</dbReference>
<evidence type="ECO:0000259" key="11">
    <source>
        <dbReference type="SMART" id="SM01038"/>
    </source>
</evidence>
<evidence type="ECO:0000256" key="10">
    <source>
        <dbReference type="RuleBase" id="RU361154"/>
    </source>
</evidence>
<dbReference type="SUPFAM" id="SSF74650">
    <property type="entry name" value="Galactose mutarotase-like"/>
    <property type="match status" value="1"/>
</dbReference>
<dbReference type="InterPro" id="IPR006101">
    <property type="entry name" value="Glyco_hydro_2"/>
</dbReference>
<evidence type="ECO:0000256" key="2">
    <source>
        <dbReference type="ARBA" id="ARBA00001913"/>
    </source>
</evidence>
<dbReference type="InterPro" id="IPR023232">
    <property type="entry name" value="Glyco_hydro_2_AS"/>
</dbReference>
<keyword evidence="8 10" id="KW-0326">Glycosidase</keyword>
<dbReference type="GO" id="GO:0004565">
    <property type="term" value="F:beta-galactosidase activity"/>
    <property type="evidence" value="ECO:0007669"/>
    <property type="project" value="UniProtKB-EC"/>
</dbReference>
<dbReference type="InterPro" id="IPR036156">
    <property type="entry name" value="Beta-gal/glucu_dom_sf"/>
</dbReference>
<dbReference type="InterPro" id="IPR023230">
    <property type="entry name" value="Glyco_hydro_2_CS"/>
</dbReference>
<dbReference type="Pfam" id="PF02837">
    <property type="entry name" value="Glyco_hydro_2_N"/>
    <property type="match status" value="1"/>
</dbReference>
<dbReference type="Pfam" id="PF02929">
    <property type="entry name" value="Bgal_small_N"/>
    <property type="match status" value="1"/>
</dbReference>
<dbReference type="InterPro" id="IPR014718">
    <property type="entry name" value="GH-type_carb-bd"/>
</dbReference>
<evidence type="ECO:0000256" key="7">
    <source>
        <dbReference type="ARBA" id="ARBA00022837"/>
    </source>
</evidence>
<dbReference type="GO" id="GO:0030246">
    <property type="term" value="F:carbohydrate binding"/>
    <property type="evidence" value="ECO:0007669"/>
    <property type="project" value="InterPro"/>
</dbReference>
<accession>A0A412IJB3</accession>
<dbReference type="InterPro" id="IPR017853">
    <property type="entry name" value="GH"/>
</dbReference>
<dbReference type="EMBL" id="QRVJ01000006">
    <property type="protein sequence ID" value="RGS37447.1"/>
    <property type="molecule type" value="Genomic_DNA"/>
</dbReference>
<dbReference type="Gene3D" id="3.20.20.80">
    <property type="entry name" value="Glycosidases"/>
    <property type="match status" value="1"/>
</dbReference>
<dbReference type="InterPro" id="IPR006103">
    <property type="entry name" value="Glyco_hydro_2_cat"/>
</dbReference>
<dbReference type="CDD" id="cd00161">
    <property type="entry name" value="beta-trefoil_Ricin-like"/>
    <property type="match status" value="1"/>
</dbReference>
<dbReference type="PROSITE" id="PS00719">
    <property type="entry name" value="GLYCOSYL_HYDROL_F2_1"/>
    <property type="match status" value="1"/>
</dbReference>
<evidence type="ECO:0000313" key="13">
    <source>
        <dbReference type="Proteomes" id="UP000283341"/>
    </source>
</evidence>
<dbReference type="GO" id="GO:0009341">
    <property type="term" value="C:beta-galactosidase complex"/>
    <property type="evidence" value="ECO:0007669"/>
    <property type="project" value="InterPro"/>
</dbReference>
<sequence>MMKRIKLSIAFLWCIIAVYGQEIRGDVLYKIISPSGLLLDNKESLENDVQVVLSADNGSEGQLWRIVAFDENCFLIYSPFCNKSLDIYNSIPGKNFLKLWDFNRKNSNQHWQMAATEGGFYIRHSTTQRCVTVCEGENEDSPVSVVSNNPTIWKLEVTNVEVPPENLRGESEWENERIFAVNKEKGHVTYIPFSSIESLKGDKSFDFPWETPSSDLYQSLNGMWKFYWVKEPSERPLEFYKVDYDVSHWNELPVPSNWEMYGYGTPIYTNVNYPFRNLPSVIRPQKGFTNEVEVNPVGSYRRNFVVPVDWKDKEIFLHFDGAYSGIYIWVNGEKVGYSQGANNDAEFNITPYIRTGENVLAVEVYRWTDGSYLEDQDMFRLSGIHRDVYLYATPRLHVRDYHLSCRFLNEELTSSEFQMKAMIRNYDRRKSGKQILEIQLLDKFGNVTTCMSQELKPLKPGEEVVIDLNSSVTNPLLWSAEKPDLYTAIIALRNKDGRVTEAMSTKFGFRKVEVRNKRVYINNKQVFFKGVNRHDIHPQYGKAVPLETMLLDIVLMKRHNINTVRTSHYPNSSKMYAMYDYYGLYVMDEADMENHGNQGLSENKDWEPAFVDRLERLIQRDRNHPSVIFWSLGNEGGSGENFYAMYQKAKELDTTRPVHYEGNNTYADIDSHMYPDVEKMKAHDRNKSDRPYFLCEYAHAMGNAPGNLIEYWDYIENHSERMIGGCIWDWVDQGINKYGYPSDHYFYGGDFGDKPNDADFSCNGLVTPDRGITPKLLETKKVYQYIHFISDNPETGEIRISNGYDFTNLNEFDIIWEVLREGQVVEVGEIASMDLLPDETIQIRIPFKTQIDARYEYFLNIYAERSKATLWSEKGQRVASEQFVLNVCPNEQLPLFSNTLELAVSSERDLSIKGQNFQVTFDMKQGSLISWLYQDRELIDKGQGLTFNWYRSVSNDKFTDQNYYEPDHKLLSFSFDVDKKRNCVLVHSRHEILLHTTKKEISVPYQIDYTIYADGKIGVQATFIKPKDGEIIRRLGLQMVLPEDMEYVQWYGRGPHENYIDRKTSAYIGIYQNTVTGMEEHYVRSQSMGNREDVRWVTITNEKKVGIKVISLDKMSFSALHFTDQTLWMATHDFRLPLVRKPEVYLNIDCMQQGLGNATCGPMPLEQYMIPEDEKISYSFKIEPVK</sequence>
<dbReference type="InterPro" id="IPR013783">
    <property type="entry name" value="Ig-like_fold"/>
</dbReference>
<dbReference type="InterPro" id="IPR008979">
    <property type="entry name" value="Galactose-bd-like_sf"/>
</dbReference>
<keyword evidence="6 10" id="KW-0378">Hydrolase</keyword>
<dbReference type="GO" id="GO:0005990">
    <property type="term" value="P:lactose catabolic process"/>
    <property type="evidence" value="ECO:0007669"/>
    <property type="project" value="TreeGrafter"/>
</dbReference>
<dbReference type="SUPFAM" id="SSF49303">
    <property type="entry name" value="beta-Galactosidase/glucuronidase domain"/>
    <property type="match status" value="2"/>
</dbReference>
<comment type="catalytic activity">
    <reaction evidence="1 10">
        <text>Hydrolysis of terminal non-reducing beta-D-galactose residues in beta-D-galactosides.</text>
        <dbReference type="EC" id="3.2.1.23"/>
    </reaction>
</comment>
<comment type="subunit">
    <text evidence="4">Monomer.</text>
</comment>
<evidence type="ECO:0000313" key="12">
    <source>
        <dbReference type="EMBL" id="RGS37447.1"/>
    </source>
</evidence>
<evidence type="ECO:0000256" key="6">
    <source>
        <dbReference type="ARBA" id="ARBA00022801"/>
    </source>
</evidence>
<dbReference type="InterPro" id="IPR006102">
    <property type="entry name" value="Ig-like_GH2"/>
</dbReference>
<name>A0A412IJB3_9BACE</name>
<dbReference type="PROSITE" id="PS00608">
    <property type="entry name" value="GLYCOSYL_HYDROL_F2_2"/>
    <property type="match status" value="1"/>
</dbReference>
<dbReference type="InterPro" id="IPR011013">
    <property type="entry name" value="Gal_mutarotase_sf_dom"/>
</dbReference>
<dbReference type="Pfam" id="PF00703">
    <property type="entry name" value="Glyco_hydro_2"/>
    <property type="match status" value="1"/>
</dbReference>
<dbReference type="Gene3D" id="2.60.120.260">
    <property type="entry name" value="Galactose-binding domain-like"/>
    <property type="match status" value="1"/>
</dbReference>
<dbReference type="PANTHER" id="PTHR46323">
    <property type="entry name" value="BETA-GALACTOSIDASE"/>
    <property type="match status" value="1"/>
</dbReference>
<proteinExistence type="inferred from homology"/>
<dbReference type="SUPFAM" id="SSF51445">
    <property type="entry name" value="(Trans)glycosidases"/>
    <property type="match status" value="1"/>
</dbReference>
<dbReference type="Proteomes" id="UP000283341">
    <property type="component" value="Unassembled WGS sequence"/>
</dbReference>
<dbReference type="SUPFAM" id="SSF49785">
    <property type="entry name" value="Galactose-binding domain-like"/>
    <property type="match status" value="1"/>
</dbReference>
<dbReference type="SMART" id="SM01038">
    <property type="entry name" value="Bgal_small_N"/>
    <property type="match status" value="1"/>
</dbReference>
<comment type="similarity">
    <text evidence="3 10">Belongs to the glycosyl hydrolase 2 family.</text>
</comment>
<comment type="caution">
    <text evidence="12">The sequence shown here is derived from an EMBL/GenBank/DDBJ whole genome shotgun (WGS) entry which is preliminary data.</text>
</comment>
<dbReference type="Pfam" id="PF16353">
    <property type="entry name" value="LacZ_4"/>
    <property type="match status" value="1"/>
</dbReference>
<dbReference type="Gene3D" id="2.80.10.50">
    <property type="match status" value="1"/>
</dbReference>
<dbReference type="RefSeq" id="WP_118402409.1">
    <property type="nucleotide sequence ID" value="NZ_JADNFX010000007.1"/>
</dbReference>
<evidence type="ECO:0000256" key="3">
    <source>
        <dbReference type="ARBA" id="ARBA00007401"/>
    </source>
</evidence>
<organism evidence="12 13">
    <name type="scientific">Bacteroides cellulosilyticus</name>
    <dbReference type="NCBI Taxonomy" id="246787"/>
    <lineage>
        <taxon>Bacteria</taxon>
        <taxon>Pseudomonadati</taxon>
        <taxon>Bacteroidota</taxon>
        <taxon>Bacteroidia</taxon>
        <taxon>Bacteroidales</taxon>
        <taxon>Bacteroidaceae</taxon>
        <taxon>Bacteroides</taxon>
    </lineage>
</organism>
<dbReference type="InterPro" id="IPR006104">
    <property type="entry name" value="Glyco_hydro_2_N"/>
</dbReference>
<dbReference type="PANTHER" id="PTHR46323:SF2">
    <property type="entry name" value="BETA-GALACTOSIDASE"/>
    <property type="match status" value="1"/>
</dbReference>
<dbReference type="InterPro" id="IPR050347">
    <property type="entry name" value="Bact_Beta-galactosidase"/>
</dbReference>